<gene>
    <name evidence="6" type="ORF">PGLA2088_LOCUS22994</name>
</gene>
<feature type="domain" description="FAD-binding FR-type" evidence="5">
    <location>
        <begin position="180"/>
        <end position="463"/>
    </location>
</feature>
<evidence type="ECO:0000259" key="5">
    <source>
        <dbReference type="PROSITE" id="PS51384"/>
    </source>
</evidence>
<dbReference type="InterPro" id="IPR023173">
    <property type="entry name" value="NADPH_Cyt_P450_Rdtase_alpha"/>
</dbReference>
<dbReference type="GO" id="GO:0005829">
    <property type="term" value="C:cytosol"/>
    <property type="evidence" value="ECO:0007669"/>
    <property type="project" value="TreeGrafter"/>
</dbReference>
<keyword evidence="4" id="KW-0560">Oxidoreductase</keyword>
<dbReference type="InterPro" id="IPR017938">
    <property type="entry name" value="Riboflavin_synthase-like_b-brl"/>
</dbReference>
<dbReference type="Proteomes" id="UP000626109">
    <property type="component" value="Unassembled WGS sequence"/>
</dbReference>
<dbReference type="SUPFAM" id="SSF52343">
    <property type="entry name" value="Ferredoxin reductase-like, C-terminal NADP-linked domain"/>
    <property type="match status" value="1"/>
</dbReference>
<accession>A0A813JQC7</accession>
<organism evidence="6 7">
    <name type="scientific">Polarella glacialis</name>
    <name type="common">Dinoflagellate</name>
    <dbReference type="NCBI Taxonomy" id="89957"/>
    <lineage>
        <taxon>Eukaryota</taxon>
        <taxon>Sar</taxon>
        <taxon>Alveolata</taxon>
        <taxon>Dinophyceae</taxon>
        <taxon>Suessiales</taxon>
        <taxon>Suessiaceae</taxon>
        <taxon>Polarella</taxon>
    </lineage>
</organism>
<evidence type="ECO:0000256" key="3">
    <source>
        <dbReference type="ARBA" id="ARBA00022827"/>
    </source>
</evidence>
<dbReference type="PANTHER" id="PTHR19384">
    <property type="entry name" value="NITRIC OXIDE SYNTHASE-RELATED"/>
    <property type="match status" value="1"/>
</dbReference>
<dbReference type="Gene3D" id="2.40.30.10">
    <property type="entry name" value="Translation factors"/>
    <property type="match status" value="2"/>
</dbReference>
<dbReference type="Pfam" id="PF00175">
    <property type="entry name" value="NAD_binding_1"/>
    <property type="match status" value="1"/>
</dbReference>
<keyword evidence="2" id="KW-0285">Flavoprotein</keyword>
<dbReference type="Pfam" id="PF00667">
    <property type="entry name" value="FAD_binding_1"/>
    <property type="match status" value="1"/>
</dbReference>
<dbReference type="PANTHER" id="PTHR19384:SF10">
    <property type="entry name" value="NADPH-DEPENDENT DIFLAVIN OXIDOREDUCTASE 1"/>
    <property type="match status" value="1"/>
</dbReference>
<dbReference type="GO" id="GO:0050660">
    <property type="term" value="F:flavin adenine dinucleotide binding"/>
    <property type="evidence" value="ECO:0007669"/>
    <property type="project" value="TreeGrafter"/>
</dbReference>
<dbReference type="InterPro" id="IPR017927">
    <property type="entry name" value="FAD-bd_FR_type"/>
</dbReference>
<dbReference type="GO" id="GO:0010181">
    <property type="term" value="F:FMN binding"/>
    <property type="evidence" value="ECO:0007669"/>
    <property type="project" value="TreeGrafter"/>
</dbReference>
<protein>
    <recommendedName>
        <fullName evidence="5">FAD-binding FR-type domain-containing protein</fullName>
    </recommendedName>
</protein>
<dbReference type="GO" id="GO:0016491">
    <property type="term" value="F:oxidoreductase activity"/>
    <property type="evidence" value="ECO:0007669"/>
    <property type="project" value="UniProtKB-KW"/>
</dbReference>
<comment type="cofactor">
    <cofactor evidence="1">
        <name>FAD</name>
        <dbReference type="ChEBI" id="CHEBI:57692"/>
    </cofactor>
</comment>
<dbReference type="SUPFAM" id="SSF63380">
    <property type="entry name" value="Riboflavin synthase domain-like"/>
    <property type="match status" value="1"/>
</dbReference>
<evidence type="ECO:0000256" key="2">
    <source>
        <dbReference type="ARBA" id="ARBA00022630"/>
    </source>
</evidence>
<evidence type="ECO:0000256" key="1">
    <source>
        <dbReference type="ARBA" id="ARBA00001974"/>
    </source>
</evidence>
<dbReference type="Gene3D" id="3.40.50.80">
    <property type="entry name" value="Nucleotide-binding domain of ferredoxin-NADP reductase (FNR) module"/>
    <property type="match status" value="1"/>
</dbReference>
<dbReference type="EMBL" id="CAJNNW010026081">
    <property type="protein sequence ID" value="CAE8682534.1"/>
    <property type="molecule type" value="Genomic_DNA"/>
</dbReference>
<dbReference type="PROSITE" id="PS51384">
    <property type="entry name" value="FAD_FR"/>
    <property type="match status" value="1"/>
</dbReference>
<dbReference type="InterPro" id="IPR003097">
    <property type="entry name" value="CysJ-like_FAD-binding"/>
</dbReference>
<reference evidence="6" key="1">
    <citation type="submission" date="2021-02" db="EMBL/GenBank/DDBJ databases">
        <authorList>
            <person name="Dougan E. K."/>
            <person name="Rhodes N."/>
            <person name="Thang M."/>
            <person name="Chan C."/>
        </authorList>
    </citation>
    <scope>NUCLEOTIDE SEQUENCE</scope>
</reference>
<dbReference type="Gene3D" id="1.20.990.10">
    <property type="entry name" value="NADPH-cytochrome p450 Reductase, Chain A, domain 3"/>
    <property type="match status" value="1"/>
</dbReference>
<evidence type="ECO:0000313" key="7">
    <source>
        <dbReference type="Proteomes" id="UP000626109"/>
    </source>
</evidence>
<keyword evidence="3" id="KW-0274">FAD</keyword>
<dbReference type="AlphaFoldDB" id="A0A813JQC7"/>
<dbReference type="InterPro" id="IPR001433">
    <property type="entry name" value="OxRdtase_FAD/NAD-bd"/>
</dbReference>
<dbReference type="InterPro" id="IPR039261">
    <property type="entry name" value="FNR_nucleotide-bd"/>
</dbReference>
<comment type="caution">
    <text evidence="6">The sequence shown here is derived from an EMBL/GenBank/DDBJ whole genome shotgun (WGS) entry which is preliminary data.</text>
</comment>
<name>A0A813JQC7_POLGL</name>
<evidence type="ECO:0000256" key="4">
    <source>
        <dbReference type="ARBA" id="ARBA00023002"/>
    </source>
</evidence>
<sequence>MPGPLGLLVMLAALAVVAVLTVNWWSLDGSPSLSASPRGRDVLQKELLDRQGAVLRRAQFEAKQKSFVDFEMQQLLCLRAWYTHLNTHQSHFEKLKCRRLGFLCRDPQALDESRGSPTEYAIVVAGCIWTRRQCMPYLDVSELSVSDEDLSFEMSYSKLHARLSNLGGESVLRLGCGGELQTLHLSTDAHAEEHQDVLNIRFRPPTGIAFAAGDVAVIWPRADPDLVRRFVVETLERSLQEYVQIRPLSSHGGEDVSCPFPDRPLSLEEIFSSYVDLSALPTRHFFHVLSLYTDHELHKGKLQELASRTLEAKDALYEYCKRERRSAAEVMWDFWTARPPLPELLSCLPLLRPRRYSIASCPGWYSPSASPAVAARFWRKYQRACGPAWRPQLEGDAASSSCMAAMSQAGSENLTDFDLCVAVVEYTTRTNRQCKGLCSSFLKDSRVGEKVRCSLERGSLWLPPQNVPLILVCPGTGLSPCRSLVQQRHLQILSSGSSNQDRFAAGMKDLMFLGFRHKDGDFLYGDEWGSFGDWLAVKTAFSRDHEDKKVYVQDDIEEHGAHVVRLLDAGAVIFVCGRCSAAIVWV</sequence>
<proteinExistence type="predicted"/>
<evidence type="ECO:0000313" key="6">
    <source>
        <dbReference type="EMBL" id="CAE8682534.1"/>
    </source>
</evidence>